<keyword evidence="6" id="KW-0805">Transcription regulation</keyword>
<reference evidence="10" key="1">
    <citation type="submission" date="2025-08" db="UniProtKB">
        <authorList>
            <consortium name="RefSeq"/>
        </authorList>
    </citation>
    <scope>IDENTIFICATION</scope>
    <source>
        <strain evidence="10">Tuebingen</strain>
        <tissue evidence="10">Fibroblasts and whole tissue</tissue>
    </source>
</reference>
<keyword evidence="8" id="KW-0539">Nucleus</keyword>
<evidence type="ECO:0000256" key="2">
    <source>
        <dbReference type="ARBA" id="ARBA00022499"/>
    </source>
</evidence>
<protein>
    <submittedName>
        <fullName evidence="10">Uncharacterized protein atn1 isoform X4</fullName>
    </submittedName>
</protein>
<dbReference type="CTD" id="1822"/>
<dbReference type="PANTHER" id="PTHR13859:SF9">
    <property type="entry name" value="ATROPHIN-1"/>
    <property type="match status" value="1"/>
</dbReference>
<gene>
    <name evidence="10 11" type="primary">atn1</name>
</gene>
<comment type="subcellular location">
    <subcellularLocation>
        <location evidence="1">Nucleus</location>
    </subcellularLocation>
</comment>
<dbReference type="Proteomes" id="UP000000437">
    <property type="component" value="Chromosome 16"/>
</dbReference>
<dbReference type="RefSeq" id="XP_021328679.2">
    <property type="nucleotide sequence ID" value="XM_021473004.3"/>
</dbReference>
<name>A0A8M9PUX1_DANRE</name>
<evidence type="ECO:0000313" key="9">
    <source>
        <dbReference type="Proteomes" id="UP000000437"/>
    </source>
</evidence>
<evidence type="ECO:0000256" key="8">
    <source>
        <dbReference type="ARBA" id="ARBA00023242"/>
    </source>
</evidence>
<dbReference type="InterPro" id="IPR002951">
    <property type="entry name" value="Atrophin-like"/>
</dbReference>
<evidence type="ECO:0000256" key="4">
    <source>
        <dbReference type="ARBA" id="ARBA00022843"/>
    </source>
</evidence>
<dbReference type="ZFIN" id="ZDB-GENE-030131-426">
    <property type="gene designation" value="atn1"/>
</dbReference>
<evidence type="ECO:0000256" key="5">
    <source>
        <dbReference type="ARBA" id="ARBA00022990"/>
    </source>
</evidence>
<dbReference type="Pfam" id="PF03154">
    <property type="entry name" value="Atrophin-1"/>
    <property type="match status" value="3"/>
</dbReference>
<keyword evidence="4" id="KW-0832">Ubl conjugation</keyword>
<evidence type="ECO:0000256" key="7">
    <source>
        <dbReference type="ARBA" id="ARBA00023163"/>
    </source>
</evidence>
<keyword evidence="7" id="KW-0804">Transcription</keyword>
<accession>A0A8M9PUX1</accession>
<dbReference type="GO" id="GO:0005634">
    <property type="term" value="C:nucleus"/>
    <property type="evidence" value="ECO:0007669"/>
    <property type="project" value="UniProtKB-SubCell"/>
</dbReference>
<keyword evidence="2" id="KW-1017">Isopeptide bond</keyword>
<evidence type="ECO:0000313" key="11">
    <source>
        <dbReference type="ZFIN" id="ZDB-GENE-030131-426"/>
    </source>
</evidence>
<evidence type="ECO:0000313" key="10">
    <source>
        <dbReference type="RefSeq" id="XP_021328679.2"/>
    </source>
</evidence>
<evidence type="ECO:0000256" key="3">
    <source>
        <dbReference type="ARBA" id="ARBA00022553"/>
    </source>
</evidence>
<dbReference type="PANTHER" id="PTHR13859">
    <property type="entry name" value="ATROPHIN-RELATED"/>
    <property type="match status" value="1"/>
</dbReference>
<keyword evidence="5" id="KW-0007">Acetylation</keyword>
<dbReference type="AGR" id="ZFIN:ZDB-GENE-030131-426"/>
<evidence type="ECO:0000256" key="6">
    <source>
        <dbReference type="ARBA" id="ARBA00023015"/>
    </source>
</evidence>
<organism evidence="9 10">
    <name type="scientific">Danio rerio</name>
    <name type="common">Zebrafish</name>
    <name type="synonym">Brachydanio rerio</name>
    <dbReference type="NCBI Taxonomy" id="7955"/>
    <lineage>
        <taxon>Eukaryota</taxon>
        <taxon>Metazoa</taxon>
        <taxon>Chordata</taxon>
        <taxon>Craniata</taxon>
        <taxon>Vertebrata</taxon>
        <taxon>Euteleostomi</taxon>
        <taxon>Actinopterygii</taxon>
        <taxon>Neopterygii</taxon>
        <taxon>Teleostei</taxon>
        <taxon>Ostariophysi</taxon>
        <taxon>Cypriniformes</taxon>
        <taxon>Danionidae</taxon>
        <taxon>Danioninae</taxon>
        <taxon>Danio</taxon>
    </lineage>
</organism>
<evidence type="ECO:0000256" key="1">
    <source>
        <dbReference type="ARBA" id="ARBA00004123"/>
    </source>
</evidence>
<sequence length="1618" mass="170446">MKTRTHKESMPARSGRRRGGSEERRGRRPHPSPSRAERNERQTQRTAGEELSVGRFNRRSQGHDSSESEGEEHLPPPKRQKVQDSSNPSAPPISTNTPTSAPPPASSNSQSRESDNEDGQSQGSRSSVVGSLANSSSSISSGRDIDQDNRSSSPSLSASPLASLDSESDSPDSPKQGDKNKDGGGSKCVAEERRGSGRSEDSRPEDQKDSEGGIEGDLSPLKSSASHYTSHHGMVDNTNDPSSNRKSYFPLDSKVASKLEYTSPGGPEVIHTSSRIPSKTSTQCGKPGVGGAEYSHGNSNVSHASPLPPPPALKPLEVGQNAPSGDSKADKPEKGDKSAPPSLLPQTSTIPQQPPPPNTHHYTPTSWSGGPPTNCPGNWGYVRYPGNHHTHPSQQPPVQQQLPSVYNTTSSTRHSSHPPYLSHPHPHPHKEFLPRYGTTAERERAGREFGNRDFPASNSSSNANSSSGSICGSTSGGGGPNSNVSRDFGTSIPGQSRDYASNRDGPSGPQSGREYAPGFRDRERGTGREFPLPNQQLQAQGREFVPENTGGGGCHSRDKENRWGELSSQVRESGSNNYAGNPNQAPVGAQSSALPSATLANRDPTSSPQNSTSHPSFSTANSIPPNRDYSSPMDANVQGQTPQASSNSADLPPPPHYLREYPPPGAKDPYPPPGSSSSSVPLSGVQREFPSPPGLAPNLTREYPGGPLPHHSHYPGQTGLPMQHRDREREKDSTASSLHSNRNHPPSLSPSSSGSGTGHGHPTSSTYPPPLPPPSTSSHGQPPPIASLPGNHARQGPYSSSNQTPPTPLSPLPSPSNNPIGGFTFPLTSAPSVPLPASGVSTSCPSGCRPTPYHGTLSSHTPFSSSYHGNGNHGNSNASGNAPNNSNSTSTPSLLHSPQNNKVQPHIGNAGHNNSTSTSSTSLGGDGHPDSSSGPVPPTVIKEEPVEEREELESPPPVLRSPSPEPKPVDIPIHASQSARFHRVLDRGSGNSCARSDVLFVPLDGSKLWKKRNEAIERARREVEQRARDLREKEREREREKERERDLDRHLQQKDSGTSAGLGAAGARQGSSLFFPSSSSILLDPSSSSSSSVNPSHPAVHPQHHPAHHAAHPHHIHPSHLHPSLSHSIPHSLLLPSMAGGSPVVGGPQGALGIGLGGPYLGPDTPALRTLSEYARPHAMSPLSAAARAQAHHPHLHHHPHPHMHAHAQAHPHVHPSFFLSQFQNPALAHPHHLPADAATAAAILGFLYGGGLEGGPVHPGPGPGPGGLAGAGLGGMGFPHAVAAQRERVKPGFEFKSEERVYTAGALADPAIALSHAHSHAHSHSLLLGGGAGGGPPVSEVALYGTTPPPAPPPQALAAAARNPNPVPPPLSVPPTSSILPATLPTHQAPAGAPVTPAASAPPPQPPPPPPPPPPPTASSLHHPSPHSTFPTTHPSCQPPPLPAQAPPSERYPTPVRTPPSTERARSVERERERERVIPAAERERERDRERAGTGGGAAGGGTTAGGGGGTGGGDSLSRLQMLNVTPHHHQHSHIHSHLHLHQQDTGGPFREMPQSSSLGGSMSAAHQLQAMQQAQSAEIQFQRLALEQQWIHHHHHHSLTQDEYYSHLKKESDKTL</sequence>
<keyword evidence="9" id="KW-1185">Reference proteome</keyword>
<proteinExistence type="predicted"/>
<keyword evidence="3" id="KW-0597">Phosphoprotein</keyword>